<dbReference type="OrthoDB" id="9803988at2"/>
<evidence type="ECO:0000256" key="2">
    <source>
        <dbReference type="ARBA" id="ARBA00005695"/>
    </source>
</evidence>
<gene>
    <name evidence="6" type="ORF">EYW49_07570</name>
</gene>
<comment type="caution">
    <text evidence="6">The sequence shown here is derived from an EMBL/GenBank/DDBJ whole genome shotgun (WGS) entry which is preliminary data.</text>
</comment>
<reference evidence="6 7" key="1">
    <citation type="submission" date="2019-02" db="EMBL/GenBank/DDBJ databases">
        <title>Siculibacillus lacustris gen. nov., sp. nov., a new rosette-forming bacterium isolated from a freshwater crater lake (Lake St. Ana, Romania).</title>
        <authorList>
            <person name="Felfoldi T."/>
            <person name="Marton Z."/>
            <person name="Szabo A."/>
            <person name="Mentes A."/>
            <person name="Boka K."/>
            <person name="Marialigeti K."/>
            <person name="Mathe I."/>
            <person name="Koncz M."/>
            <person name="Schumann P."/>
            <person name="Toth E."/>
        </authorList>
    </citation>
    <scope>NUCLEOTIDE SEQUENCE [LARGE SCALE GENOMIC DNA]</scope>
    <source>
        <strain evidence="6 7">SA-279</strain>
    </source>
</reference>
<dbReference type="PIRSF" id="PIRSF002741">
    <property type="entry name" value="MppA"/>
    <property type="match status" value="1"/>
</dbReference>
<dbReference type="InterPro" id="IPR000914">
    <property type="entry name" value="SBP_5_dom"/>
</dbReference>
<evidence type="ECO:0000256" key="4">
    <source>
        <dbReference type="SAM" id="SignalP"/>
    </source>
</evidence>
<dbReference type="AlphaFoldDB" id="A0A4V2KTW5"/>
<evidence type="ECO:0000256" key="3">
    <source>
        <dbReference type="ARBA" id="ARBA00022729"/>
    </source>
</evidence>
<name>A0A4V2KTW5_9HYPH</name>
<feature type="chain" id="PRO_5020993735" evidence="4">
    <location>
        <begin position="30"/>
        <end position="529"/>
    </location>
</feature>
<protein>
    <submittedName>
        <fullName evidence="6">ABC transporter substrate-binding protein</fullName>
    </submittedName>
</protein>
<dbReference type="EMBL" id="SJFN01000009">
    <property type="protein sequence ID" value="TBW38980.1"/>
    <property type="molecule type" value="Genomic_DNA"/>
</dbReference>
<dbReference type="RefSeq" id="WP_131307832.1">
    <property type="nucleotide sequence ID" value="NZ_SJFN01000009.1"/>
</dbReference>
<sequence length="529" mass="57611">MPTITRRAFAGLATLPFFAPLAGLGPAVAAPTRGGTLRLVMATESANLIPIDNTFGTTGIIGPKINEGLLAYDLKFNPVPQLATAWAQSADGLSLEFDLRPNVTWHDGKPFTAADVAFSILTLKKVHPRGRATFANVVDVETPTPLKVILRLSKPAPYILGAFAASESPIVAKHVYEGQEIGTNPANAAPIGTGPFVFKEWVKGSHIVLERNPNYWDAPKPWLDRIIVRFIPDANARSAAFAAGEIDIGGDTPVPRSEIETLKASPTLDVVSDGYAYLGNQSQLVYNLDNPILAKLEVRRAIAHAIDLKQVLAVAWYGQGVVSPTPITPLLEAFHDGSLQPYAHDPKKAAELLDKAGHPLVDGKRFSLRALHNPFADANSRAVAYVRQALGRLGIEVTVQNLDFATYVKTVYGDRAFDIEIENLGNAFDPTLGVQRVYWSKNFRPGLGFSNGAHYANQEVDRLLEAAAVEPDTAKRRRLWFDFQKIVQDELPVLNLLSNHSYTVAKKSVRGHTLTIDGPRANFADVHFV</sequence>
<evidence type="ECO:0000313" key="6">
    <source>
        <dbReference type="EMBL" id="TBW38980.1"/>
    </source>
</evidence>
<dbReference type="GO" id="GO:0015833">
    <property type="term" value="P:peptide transport"/>
    <property type="evidence" value="ECO:0007669"/>
    <property type="project" value="TreeGrafter"/>
</dbReference>
<dbReference type="Pfam" id="PF00496">
    <property type="entry name" value="SBP_bac_5"/>
    <property type="match status" value="1"/>
</dbReference>
<comment type="subcellular location">
    <subcellularLocation>
        <location evidence="1">Periplasm</location>
    </subcellularLocation>
</comment>
<dbReference type="InterPro" id="IPR039424">
    <property type="entry name" value="SBP_5"/>
</dbReference>
<evidence type="ECO:0000313" key="7">
    <source>
        <dbReference type="Proteomes" id="UP000292781"/>
    </source>
</evidence>
<comment type="similarity">
    <text evidence="2">Belongs to the bacterial solute-binding protein 5 family.</text>
</comment>
<feature type="domain" description="Solute-binding protein family 5" evidence="5">
    <location>
        <begin position="77"/>
        <end position="439"/>
    </location>
</feature>
<evidence type="ECO:0000256" key="1">
    <source>
        <dbReference type="ARBA" id="ARBA00004418"/>
    </source>
</evidence>
<dbReference type="GO" id="GO:1904680">
    <property type="term" value="F:peptide transmembrane transporter activity"/>
    <property type="evidence" value="ECO:0007669"/>
    <property type="project" value="TreeGrafter"/>
</dbReference>
<dbReference type="CDD" id="cd08517">
    <property type="entry name" value="PBP2_NikA_DppA_OppA_like_13"/>
    <property type="match status" value="1"/>
</dbReference>
<dbReference type="GO" id="GO:0043190">
    <property type="term" value="C:ATP-binding cassette (ABC) transporter complex"/>
    <property type="evidence" value="ECO:0007669"/>
    <property type="project" value="InterPro"/>
</dbReference>
<dbReference type="Gene3D" id="3.10.105.10">
    <property type="entry name" value="Dipeptide-binding Protein, Domain 3"/>
    <property type="match status" value="1"/>
</dbReference>
<accession>A0A4V2KTW5</accession>
<dbReference type="InterPro" id="IPR030678">
    <property type="entry name" value="Peptide/Ni-bd"/>
</dbReference>
<proteinExistence type="inferred from homology"/>
<dbReference type="GO" id="GO:0030288">
    <property type="term" value="C:outer membrane-bounded periplasmic space"/>
    <property type="evidence" value="ECO:0007669"/>
    <property type="project" value="UniProtKB-ARBA"/>
</dbReference>
<evidence type="ECO:0000259" key="5">
    <source>
        <dbReference type="Pfam" id="PF00496"/>
    </source>
</evidence>
<dbReference type="SUPFAM" id="SSF53850">
    <property type="entry name" value="Periplasmic binding protein-like II"/>
    <property type="match status" value="1"/>
</dbReference>
<feature type="signal peptide" evidence="4">
    <location>
        <begin position="1"/>
        <end position="29"/>
    </location>
</feature>
<keyword evidence="7" id="KW-1185">Reference proteome</keyword>
<dbReference type="PANTHER" id="PTHR30290">
    <property type="entry name" value="PERIPLASMIC BINDING COMPONENT OF ABC TRANSPORTER"/>
    <property type="match status" value="1"/>
</dbReference>
<organism evidence="6 7">
    <name type="scientific">Siculibacillus lacustris</name>
    <dbReference type="NCBI Taxonomy" id="1549641"/>
    <lineage>
        <taxon>Bacteria</taxon>
        <taxon>Pseudomonadati</taxon>
        <taxon>Pseudomonadota</taxon>
        <taxon>Alphaproteobacteria</taxon>
        <taxon>Hyphomicrobiales</taxon>
        <taxon>Ancalomicrobiaceae</taxon>
        <taxon>Siculibacillus</taxon>
    </lineage>
</organism>
<dbReference type="Proteomes" id="UP000292781">
    <property type="component" value="Unassembled WGS sequence"/>
</dbReference>
<keyword evidence="3 4" id="KW-0732">Signal</keyword>
<dbReference type="PANTHER" id="PTHR30290:SF38">
    <property type="entry name" value="D,D-DIPEPTIDE-BINDING PERIPLASMIC PROTEIN DDPA-RELATED"/>
    <property type="match status" value="1"/>
</dbReference>
<dbReference type="Gene3D" id="3.40.190.10">
    <property type="entry name" value="Periplasmic binding protein-like II"/>
    <property type="match status" value="1"/>
</dbReference>